<evidence type="ECO:0008006" key="7">
    <source>
        <dbReference type="Google" id="ProtNLM"/>
    </source>
</evidence>
<evidence type="ECO:0000313" key="6">
    <source>
        <dbReference type="Proteomes" id="UP001244341"/>
    </source>
</evidence>
<dbReference type="InterPro" id="IPR006973">
    <property type="entry name" value="Cwf_Cwc_15"/>
</dbReference>
<dbReference type="PANTHER" id="PTHR12718">
    <property type="entry name" value="CELL CYCLE CONTROL PROTEIN CWF15"/>
    <property type="match status" value="1"/>
</dbReference>
<gene>
    <name evidence="5" type="ORF">OEZ85_005426</name>
</gene>
<evidence type="ECO:0000313" key="5">
    <source>
        <dbReference type="EMBL" id="WIA21108.1"/>
    </source>
</evidence>
<keyword evidence="3" id="KW-0508">mRNA splicing</keyword>
<proteinExistence type="inferred from homology"/>
<dbReference type="PANTHER" id="PTHR12718:SF2">
    <property type="entry name" value="SPLICEOSOME-ASSOCIATED PROTEIN CWC15 HOMOLOG"/>
    <property type="match status" value="1"/>
</dbReference>
<organism evidence="5 6">
    <name type="scientific">Tetradesmus obliquus</name>
    <name type="common">Green alga</name>
    <name type="synonym">Acutodesmus obliquus</name>
    <dbReference type="NCBI Taxonomy" id="3088"/>
    <lineage>
        <taxon>Eukaryota</taxon>
        <taxon>Viridiplantae</taxon>
        <taxon>Chlorophyta</taxon>
        <taxon>core chlorophytes</taxon>
        <taxon>Chlorophyceae</taxon>
        <taxon>CS clade</taxon>
        <taxon>Sphaeropleales</taxon>
        <taxon>Scenedesmaceae</taxon>
        <taxon>Tetradesmus</taxon>
    </lineage>
</organism>
<reference evidence="5 6" key="1">
    <citation type="submission" date="2023-05" db="EMBL/GenBank/DDBJ databases">
        <title>A 100% complete, gapless, phased diploid assembly of the Scenedesmus obliquus UTEX 3031 genome.</title>
        <authorList>
            <person name="Biondi T.C."/>
            <person name="Hanschen E.R."/>
            <person name="Kwon T."/>
            <person name="Eng W."/>
            <person name="Kruse C.P.S."/>
            <person name="Koehler S.I."/>
            <person name="Kunde Y."/>
            <person name="Gleasner C.D."/>
            <person name="You Mak K.T."/>
            <person name="Polle J."/>
            <person name="Hovde B.T."/>
            <person name="Starkenburg S.R."/>
        </authorList>
    </citation>
    <scope>NUCLEOTIDE SEQUENCE [LARGE SCALE GENOMIC DNA]</scope>
    <source>
        <strain evidence="5 6">DOE0152z</strain>
    </source>
</reference>
<feature type="compositionally biased region" description="Basic and acidic residues" evidence="4">
    <location>
        <begin position="52"/>
        <end position="68"/>
    </location>
</feature>
<evidence type="ECO:0000256" key="3">
    <source>
        <dbReference type="ARBA" id="ARBA00023187"/>
    </source>
</evidence>
<feature type="region of interest" description="Disordered" evidence="4">
    <location>
        <begin position="1"/>
        <end position="20"/>
    </location>
</feature>
<sequence length="232" mass="26008">MTTAHRPTWAPARGGEEQGGMRIFAPSKQVSAKNQAAHTKMKFRQEGQAAPHELKSQDLKAKLEEKERKHFQKTKGINFEEERKADMELLEAAPPDEGGGGSRALIPNARDADDVDADASSDDSSDDDDDDSDDEAELKAELERIRAERAAEAERRAAEEEAKRQEAIRSEVLGGNPLMAGAGEVDFGVKRRWDEDVVFKNQTRGEAKAARRFINDTVRSDFHKKFLERYIR</sequence>
<dbReference type="Pfam" id="PF04889">
    <property type="entry name" value="Cwf_Cwc_15"/>
    <property type="match status" value="1"/>
</dbReference>
<evidence type="ECO:0000256" key="4">
    <source>
        <dbReference type="SAM" id="MobiDB-lite"/>
    </source>
</evidence>
<feature type="compositionally biased region" description="Acidic residues" evidence="4">
    <location>
        <begin position="113"/>
        <end position="136"/>
    </location>
</feature>
<keyword evidence="6" id="KW-1185">Reference proteome</keyword>
<keyword evidence="2" id="KW-0507">mRNA processing</keyword>
<comment type="similarity">
    <text evidence="1">Belongs to the CWC15 family.</text>
</comment>
<feature type="compositionally biased region" description="Basic and acidic residues" evidence="4">
    <location>
        <begin position="137"/>
        <end position="169"/>
    </location>
</feature>
<dbReference type="EMBL" id="CP126219">
    <property type="protein sequence ID" value="WIA21108.1"/>
    <property type="molecule type" value="Genomic_DNA"/>
</dbReference>
<feature type="compositionally biased region" description="Basic and acidic residues" evidence="4">
    <location>
        <begin position="78"/>
        <end position="87"/>
    </location>
</feature>
<dbReference type="Proteomes" id="UP001244341">
    <property type="component" value="Chromosome 12b"/>
</dbReference>
<feature type="region of interest" description="Disordered" evidence="4">
    <location>
        <begin position="31"/>
        <end position="171"/>
    </location>
</feature>
<accession>A0ABY8UNB9</accession>
<name>A0ABY8UNB9_TETOB</name>
<evidence type="ECO:0000256" key="1">
    <source>
        <dbReference type="ARBA" id="ARBA00006644"/>
    </source>
</evidence>
<protein>
    <recommendedName>
        <fullName evidence="7">Cwf15/Cwc15 cell cycle control protein</fullName>
    </recommendedName>
</protein>
<evidence type="ECO:0000256" key="2">
    <source>
        <dbReference type="ARBA" id="ARBA00022664"/>
    </source>
</evidence>